<feature type="compositionally biased region" description="Basic and acidic residues" evidence="1">
    <location>
        <begin position="34"/>
        <end position="76"/>
    </location>
</feature>
<feature type="compositionally biased region" description="Basic and acidic residues" evidence="1">
    <location>
        <begin position="1"/>
        <end position="10"/>
    </location>
</feature>
<dbReference type="EMBL" id="BAHD01000012">
    <property type="protein sequence ID" value="GAB94827.1"/>
    <property type="molecule type" value="Genomic_DNA"/>
</dbReference>
<proteinExistence type="predicted"/>
<feature type="compositionally biased region" description="Basic and acidic residues" evidence="1">
    <location>
        <begin position="87"/>
        <end position="101"/>
    </location>
</feature>
<reference evidence="2 3" key="1">
    <citation type="submission" date="2012-08" db="EMBL/GenBank/DDBJ databases">
        <title>Whole genome shotgun sequence of Kineosphaera limosa NBRC 100340.</title>
        <authorList>
            <person name="Yoshida I."/>
            <person name="Isaki S."/>
            <person name="Hosoyama A."/>
            <person name="Tsuchikane K."/>
            <person name="Katsumata H."/>
            <person name="Ando Y."/>
            <person name="Ohji S."/>
            <person name="Hamada M."/>
            <person name="Tamura T."/>
            <person name="Yamazoe A."/>
            <person name="Yamazaki S."/>
            <person name="Fujita N."/>
        </authorList>
    </citation>
    <scope>NUCLEOTIDE SEQUENCE [LARGE SCALE GENOMIC DNA]</scope>
    <source>
        <strain evidence="2 3">NBRC 100340</strain>
    </source>
</reference>
<feature type="region of interest" description="Disordered" evidence="1">
    <location>
        <begin position="1"/>
        <end position="173"/>
    </location>
</feature>
<sequence length="173" mass="19179">MHAEHGDRGPHAPTPRLRPPPRALRGHGAGNLPDDGHTDGAEHPDPRCNDVGERSRQQRRDPQHDPEREKAGERRVGQAAQQPQPEQWHREHQVDRPELQARHGVAGEQGGAWQQGPRPRAAVPGRAFAGYGQPDEQGRQRCEQPGRVEGLPAEQPEPVRGRAGRDEPPAERL</sequence>
<evidence type="ECO:0000256" key="1">
    <source>
        <dbReference type="SAM" id="MobiDB-lite"/>
    </source>
</evidence>
<feature type="compositionally biased region" description="Basic and acidic residues" evidence="1">
    <location>
        <begin position="157"/>
        <end position="173"/>
    </location>
</feature>
<comment type="caution">
    <text evidence="2">The sequence shown here is derived from an EMBL/GenBank/DDBJ whole genome shotgun (WGS) entry which is preliminary data.</text>
</comment>
<accession>K6WRY3</accession>
<gene>
    <name evidence="2" type="ORF">KILIM_012_00110</name>
</gene>
<keyword evidence="3" id="KW-1185">Reference proteome</keyword>
<evidence type="ECO:0000313" key="3">
    <source>
        <dbReference type="Proteomes" id="UP000008366"/>
    </source>
</evidence>
<dbReference type="Proteomes" id="UP000008366">
    <property type="component" value="Unassembled WGS sequence"/>
</dbReference>
<organism evidence="2 3">
    <name type="scientific">Kineosphaera limosa NBRC 100340</name>
    <dbReference type="NCBI Taxonomy" id="1184609"/>
    <lineage>
        <taxon>Bacteria</taxon>
        <taxon>Bacillati</taxon>
        <taxon>Actinomycetota</taxon>
        <taxon>Actinomycetes</taxon>
        <taxon>Micrococcales</taxon>
        <taxon>Dermatophilaceae</taxon>
        <taxon>Kineosphaera</taxon>
    </lineage>
</organism>
<feature type="compositionally biased region" description="Basic and acidic residues" evidence="1">
    <location>
        <begin position="136"/>
        <end position="146"/>
    </location>
</feature>
<feature type="compositionally biased region" description="Pro residues" evidence="1">
    <location>
        <begin position="12"/>
        <end position="22"/>
    </location>
</feature>
<name>K6WRY3_9MICO</name>
<dbReference type="AlphaFoldDB" id="K6WRY3"/>
<protein>
    <submittedName>
        <fullName evidence="2">Uncharacterized protein</fullName>
    </submittedName>
</protein>
<evidence type="ECO:0000313" key="2">
    <source>
        <dbReference type="EMBL" id="GAB94827.1"/>
    </source>
</evidence>